<dbReference type="InterPro" id="IPR017938">
    <property type="entry name" value="Riboflavin_synthase-like_b-brl"/>
</dbReference>
<dbReference type="SUPFAM" id="SSF63380">
    <property type="entry name" value="Riboflavin synthase domain-like"/>
    <property type="match status" value="1"/>
</dbReference>
<dbReference type="Pfam" id="PF00970">
    <property type="entry name" value="FAD_binding_6"/>
    <property type="match status" value="1"/>
</dbReference>
<dbReference type="InterPro" id="IPR039261">
    <property type="entry name" value="FNR_nucleotide-bd"/>
</dbReference>
<reference evidence="2 3" key="1">
    <citation type="journal article" date="2014" name="Genome Announc.">
        <title>Draft Genome Sequence of Cytophaga fermentans JCM 21142T, a Facultative Anaerobe Isolated from Marine Mud.</title>
        <authorList>
            <person name="Starns D."/>
            <person name="Oshima K."/>
            <person name="Suda W."/>
            <person name="Iino T."/>
            <person name="Yuki M."/>
            <person name="Inoue J."/>
            <person name="Kitamura K."/>
            <person name="Iida T."/>
            <person name="Darby A."/>
            <person name="Hattori M."/>
            <person name="Ohkuma M."/>
        </authorList>
    </citation>
    <scope>NUCLEOTIDE SEQUENCE [LARGE SCALE GENOMIC DNA]</scope>
    <source>
        <strain evidence="2 3">JCM 21142</strain>
    </source>
</reference>
<dbReference type="STRING" id="869213.GCA_000517085_02023"/>
<dbReference type="PRINTS" id="PR00410">
    <property type="entry name" value="PHEHYDRXLASE"/>
</dbReference>
<dbReference type="Gene3D" id="2.40.30.10">
    <property type="entry name" value="Translation factors"/>
    <property type="match status" value="1"/>
</dbReference>
<dbReference type="InterPro" id="IPR008333">
    <property type="entry name" value="Cbr1-like_FAD-bd_dom"/>
</dbReference>
<dbReference type="RefSeq" id="WP_027471707.1">
    <property type="nucleotide sequence ID" value="NZ_BAMD01000048.1"/>
</dbReference>
<protein>
    <submittedName>
        <fullName evidence="2">Ferredoxin-NADP reductase</fullName>
    </submittedName>
</protein>
<feature type="domain" description="FAD-binding FR-type" evidence="1">
    <location>
        <begin position="6"/>
        <end position="102"/>
    </location>
</feature>
<dbReference type="GO" id="GO:0016491">
    <property type="term" value="F:oxidoreductase activity"/>
    <property type="evidence" value="ECO:0007669"/>
    <property type="project" value="InterPro"/>
</dbReference>
<dbReference type="InterPro" id="IPR001433">
    <property type="entry name" value="OxRdtase_FAD/NAD-bd"/>
</dbReference>
<dbReference type="Proteomes" id="UP000019402">
    <property type="component" value="Unassembled WGS sequence"/>
</dbReference>
<accession>W7Y8G5</accession>
<evidence type="ECO:0000313" key="2">
    <source>
        <dbReference type="EMBL" id="GAF04542.1"/>
    </source>
</evidence>
<gene>
    <name evidence="2" type="ORF">JCM21142_83251</name>
</gene>
<dbReference type="PANTHER" id="PTHR47354:SF5">
    <property type="entry name" value="PROTEIN RFBI"/>
    <property type="match status" value="1"/>
</dbReference>
<dbReference type="eggNOG" id="COG1018">
    <property type="taxonomic scope" value="Bacteria"/>
</dbReference>
<sequence>MNTSRKRLNLHEILEIRHLTDSTFVIRFEKNNMNFSAGQHVCVGPPNGIHTREYSIYSAEDAPFIEILVKEVQNGLITPVLKKLKVGDSVVVEEPVGYFGLNNKEKFNKKYLFIATGTGISPFHCMVKSNPDLDYRIVHGVRTASEGYEKDEYDASRYTLCSSRDTSGDYIGRLTNYLQELEIDKDSEVYLCGNCNMIHDAYDILENKGIPNEQIHAEVYF</sequence>
<dbReference type="OrthoDB" id="9789468at2"/>
<comment type="caution">
    <text evidence="2">The sequence shown here is derived from an EMBL/GenBank/DDBJ whole genome shotgun (WGS) entry which is preliminary data.</text>
</comment>
<dbReference type="InterPro" id="IPR017927">
    <property type="entry name" value="FAD-bd_FR_type"/>
</dbReference>
<keyword evidence="3" id="KW-1185">Reference proteome</keyword>
<dbReference type="PANTHER" id="PTHR47354">
    <property type="entry name" value="NADH OXIDOREDUCTASE HCR"/>
    <property type="match status" value="1"/>
</dbReference>
<dbReference type="InterPro" id="IPR050415">
    <property type="entry name" value="MRET"/>
</dbReference>
<dbReference type="EMBL" id="BAMD01000048">
    <property type="protein sequence ID" value="GAF04542.1"/>
    <property type="molecule type" value="Genomic_DNA"/>
</dbReference>
<dbReference type="Gene3D" id="3.40.50.80">
    <property type="entry name" value="Nucleotide-binding domain of ferredoxin-NADP reductase (FNR) module"/>
    <property type="match status" value="1"/>
</dbReference>
<dbReference type="AlphaFoldDB" id="W7Y8G5"/>
<name>W7Y8G5_9BACT</name>
<dbReference type="SUPFAM" id="SSF52343">
    <property type="entry name" value="Ferredoxin reductase-like, C-terminal NADP-linked domain"/>
    <property type="match status" value="1"/>
</dbReference>
<organism evidence="2 3">
    <name type="scientific">Saccharicrinis fermentans DSM 9555 = JCM 21142</name>
    <dbReference type="NCBI Taxonomy" id="869213"/>
    <lineage>
        <taxon>Bacteria</taxon>
        <taxon>Pseudomonadati</taxon>
        <taxon>Bacteroidota</taxon>
        <taxon>Bacteroidia</taxon>
        <taxon>Marinilabiliales</taxon>
        <taxon>Marinilabiliaceae</taxon>
        <taxon>Saccharicrinis</taxon>
    </lineage>
</organism>
<proteinExistence type="predicted"/>
<evidence type="ECO:0000259" key="1">
    <source>
        <dbReference type="PROSITE" id="PS51384"/>
    </source>
</evidence>
<evidence type="ECO:0000313" key="3">
    <source>
        <dbReference type="Proteomes" id="UP000019402"/>
    </source>
</evidence>
<dbReference type="Pfam" id="PF00175">
    <property type="entry name" value="NAD_binding_1"/>
    <property type="match status" value="1"/>
</dbReference>
<dbReference type="PROSITE" id="PS51384">
    <property type="entry name" value="FAD_FR"/>
    <property type="match status" value="1"/>
</dbReference>